<organism evidence="2 3">
    <name type="scientific">Vagococcus fessus</name>
    <dbReference type="NCBI Taxonomy" id="120370"/>
    <lineage>
        <taxon>Bacteria</taxon>
        <taxon>Bacillati</taxon>
        <taxon>Bacillota</taxon>
        <taxon>Bacilli</taxon>
        <taxon>Lactobacillales</taxon>
        <taxon>Enterococcaceae</taxon>
        <taxon>Vagococcus</taxon>
    </lineage>
</organism>
<comment type="caution">
    <text evidence="2">The sequence shown here is derived from an EMBL/GenBank/DDBJ whole genome shotgun (WGS) entry which is preliminary data.</text>
</comment>
<evidence type="ECO:0000313" key="2">
    <source>
        <dbReference type="EMBL" id="RSU04672.1"/>
    </source>
</evidence>
<evidence type="ECO:0000313" key="3">
    <source>
        <dbReference type="Proteomes" id="UP000287101"/>
    </source>
</evidence>
<dbReference type="PROSITE" id="PS51186">
    <property type="entry name" value="GNAT"/>
    <property type="match status" value="1"/>
</dbReference>
<reference evidence="2 3" key="1">
    <citation type="submission" date="2017-05" db="EMBL/GenBank/DDBJ databases">
        <title>Vagococcus spp. assemblies.</title>
        <authorList>
            <person name="Gulvik C.A."/>
        </authorList>
    </citation>
    <scope>NUCLEOTIDE SEQUENCE [LARGE SCALE GENOMIC DNA]</scope>
    <source>
        <strain evidence="2 3">CCUG 41755</strain>
    </source>
</reference>
<gene>
    <name evidence="2" type="ORF">CBF31_01245</name>
</gene>
<dbReference type="InterPro" id="IPR016181">
    <property type="entry name" value="Acyl_CoA_acyltransferase"/>
</dbReference>
<keyword evidence="3" id="KW-1185">Reference proteome</keyword>
<accession>A0A430ABU7</accession>
<dbReference type="OrthoDB" id="9797178at2"/>
<dbReference type="Proteomes" id="UP000287101">
    <property type="component" value="Unassembled WGS sequence"/>
</dbReference>
<dbReference type="SUPFAM" id="SSF55729">
    <property type="entry name" value="Acyl-CoA N-acyltransferases (Nat)"/>
    <property type="match status" value="1"/>
</dbReference>
<name>A0A430ABU7_9ENTE</name>
<feature type="domain" description="N-acetyltransferase" evidence="1">
    <location>
        <begin position="3"/>
        <end position="153"/>
    </location>
</feature>
<dbReference type="EMBL" id="NGJY01000001">
    <property type="protein sequence ID" value="RSU04672.1"/>
    <property type="molecule type" value="Genomic_DNA"/>
</dbReference>
<dbReference type="Gene3D" id="3.40.630.30">
    <property type="match status" value="1"/>
</dbReference>
<evidence type="ECO:0000259" key="1">
    <source>
        <dbReference type="PROSITE" id="PS51186"/>
    </source>
</evidence>
<sequence length="174" mass="19210">MIKMPRTIRPKDFTGAKNVIKSAFLEKDPEANEDILVEALREEPTYDEEFELVIEKDGEIIAHGMLSDIAIGEEKGFLALAPLAVKKSERCQGYGGAIIAELEKRAEMMGYRAISILGDPAYYSRFGYTPAADYQVESPLEVPTEYYMIKELIPGALADTSGIVTYVGSFGIES</sequence>
<dbReference type="Pfam" id="PF00583">
    <property type="entry name" value="Acetyltransf_1"/>
    <property type="match status" value="1"/>
</dbReference>
<dbReference type="GO" id="GO:0016747">
    <property type="term" value="F:acyltransferase activity, transferring groups other than amino-acyl groups"/>
    <property type="evidence" value="ECO:0007669"/>
    <property type="project" value="InterPro"/>
</dbReference>
<dbReference type="CDD" id="cd04301">
    <property type="entry name" value="NAT_SF"/>
    <property type="match status" value="1"/>
</dbReference>
<dbReference type="InterPro" id="IPR000182">
    <property type="entry name" value="GNAT_dom"/>
</dbReference>
<dbReference type="AlphaFoldDB" id="A0A430ABU7"/>
<protein>
    <recommendedName>
        <fullName evidence="1">N-acetyltransferase domain-containing protein</fullName>
    </recommendedName>
</protein>
<proteinExistence type="predicted"/>